<dbReference type="InterPro" id="IPR029055">
    <property type="entry name" value="Ntn_hydrolases_N"/>
</dbReference>
<evidence type="ECO:0000313" key="3">
    <source>
        <dbReference type="EMBL" id="MFD0923116.1"/>
    </source>
</evidence>
<evidence type="ECO:0000259" key="2">
    <source>
        <dbReference type="PROSITE" id="PS51278"/>
    </source>
</evidence>
<dbReference type="Pfam" id="PF13230">
    <property type="entry name" value="GATase_4"/>
    <property type="match status" value="1"/>
</dbReference>
<feature type="domain" description="Glutamine amidotransferase type-2" evidence="2">
    <location>
        <begin position="2"/>
        <end position="255"/>
    </location>
</feature>
<dbReference type="PANTHER" id="PTHR42824:SF1">
    <property type="entry name" value="GLUTAMINE AMIDOTRANSFERASE YAFJ-RELATED"/>
    <property type="match status" value="1"/>
</dbReference>
<dbReference type="InterPro" id="IPR026869">
    <property type="entry name" value="EgtC-like"/>
</dbReference>
<name>A0ABW3FX68_9PSEU</name>
<keyword evidence="1 3" id="KW-0315">Glutamine amidotransferase</keyword>
<sequence>MCRLFGLTAGARRVRATFWLVEAPDSLARQSRREPDGTGLGTFRPDGTPLVEKEPVAAYADPRFAREARERESPTFLAHVRYASSGALEARNTHPFEQRGRLFAHNGVIGDLPALEAELGQHRSLVSGDTDSERFFALVTRHIDANGGDIGAGIAAAVRWIVDALPVYSLNLVLTTSDELWALRYPETRCSCCGALPVDRMVTDISNTRVRRAASARVPVSWPGCPRWWWPASAWTRTRDGGRCGPVNWCTSTGS</sequence>
<reference evidence="4" key="1">
    <citation type="journal article" date="2019" name="Int. J. Syst. Evol. Microbiol.">
        <title>The Global Catalogue of Microorganisms (GCM) 10K type strain sequencing project: providing services to taxonomists for standard genome sequencing and annotation.</title>
        <authorList>
            <consortium name="The Broad Institute Genomics Platform"/>
            <consortium name="The Broad Institute Genome Sequencing Center for Infectious Disease"/>
            <person name="Wu L."/>
            <person name="Ma J."/>
        </authorList>
    </citation>
    <scope>NUCLEOTIDE SEQUENCE [LARGE SCALE GENOMIC DNA]</scope>
    <source>
        <strain evidence="4">CCUG 56401</strain>
    </source>
</reference>
<dbReference type="PANTHER" id="PTHR42824">
    <property type="entry name" value="GLUTAMINE AMIDOTRANSFERASE"/>
    <property type="match status" value="1"/>
</dbReference>
<keyword evidence="4" id="KW-1185">Reference proteome</keyword>
<dbReference type="Proteomes" id="UP001597018">
    <property type="component" value="Unassembled WGS sequence"/>
</dbReference>
<dbReference type="SUPFAM" id="SSF56235">
    <property type="entry name" value="N-terminal nucleophile aminohydrolases (Ntn hydrolases)"/>
    <property type="match status" value="1"/>
</dbReference>
<dbReference type="Gene3D" id="3.60.20.10">
    <property type="entry name" value="Glutamine Phosphoribosylpyrophosphate, subunit 1, domain 1"/>
    <property type="match status" value="1"/>
</dbReference>
<proteinExistence type="predicted"/>
<organism evidence="3 4">
    <name type="scientific">Saccharopolyspora rosea</name>
    <dbReference type="NCBI Taxonomy" id="524884"/>
    <lineage>
        <taxon>Bacteria</taxon>
        <taxon>Bacillati</taxon>
        <taxon>Actinomycetota</taxon>
        <taxon>Actinomycetes</taxon>
        <taxon>Pseudonocardiales</taxon>
        <taxon>Pseudonocardiaceae</taxon>
        <taxon>Saccharopolyspora</taxon>
    </lineage>
</organism>
<dbReference type="CDD" id="cd01908">
    <property type="entry name" value="YafJ"/>
    <property type="match status" value="1"/>
</dbReference>
<evidence type="ECO:0000256" key="1">
    <source>
        <dbReference type="ARBA" id="ARBA00022962"/>
    </source>
</evidence>
<dbReference type="InterPro" id="IPR017932">
    <property type="entry name" value="GATase_2_dom"/>
</dbReference>
<dbReference type="RefSeq" id="WP_345601128.1">
    <property type="nucleotide sequence ID" value="NZ_BAABLT010000028.1"/>
</dbReference>
<comment type="caution">
    <text evidence="3">The sequence shown here is derived from an EMBL/GenBank/DDBJ whole genome shotgun (WGS) entry which is preliminary data.</text>
</comment>
<protein>
    <submittedName>
        <fullName evidence="3">Class II glutamine amidotransferase</fullName>
    </submittedName>
</protein>
<evidence type="ECO:0000313" key="4">
    <source>
        <dbReference type="Proteomes" id="UP001597018"/>
    </source>
</evidence>
<gene>
    <name evidence="3" type="ORF">ACFQ16_25505</name>
</gene>
<dbReference type="PROSITE" id="PS51278">
    <property type="entry name" value="GATASE_TYPE_2"/>
    <property type="match status" value="1"/>
</dbReference>
<accession>A0ABW3FX68</accession>
<dbReference type="EMBL" id="JBHTIW010000029">
    <property type="protein sequence ID" value="MFD0923116.1"/>
    <property type="molecule type" value="Genomic_DNA"/>
</dbReference>